<dbReference type="AlphaFoldDB" id="A0A562UWK9"/>
<evidence type="ECO:0000256" key="2">
    <source>
        <dbReference type="SAM" id="SignalP"/>
    </source>
</evidence>
<dbReference type="PANTHER" id="PTHR36920">
    <property type="match status" value="1"/>
</dbReference>
<dbReference type="STRING" id="476157.GCA_001663155_01669"/>
<comment type="similarity">
    <text evidence="1">Belongs to the OmpW/AlkL family.</text>
</comment>
<gene>
    <name evidence="3" type="ORF">JN10_1687</name>
</gene>
<proteinExistence type="inferred from homology"/>
<feature type="signal peptide" evidence="2">
    <location>
        <begin position="1"/>
        <end position="22"/>
    </location>
</feature>
<dbReference type="PROSITE" id="PS00018">
    <property type="entry name" value="EF_HAND_1"/>
    <property type="match status" value="1"/>
</dbReference>
<organism evidence="3 4">
    <name type="scientific">Altererythrobacter ishigakiensis</name>
    <dbReference type="NCBI Taxonomy" id="476157"/>
    <lineage>
        <taxon>Bacteria</taxon>
        <taxon>Pseudomonadati</taxon>
        <taxon>Pseudomonadota</taxon>
        <taxon>Alphaproteobacteria</taxon>
        <taxon>Sphingomonadales</taxon>
        <taxon>Erythrobacteraceae</taxon>
        <taxon>Altererythrobacter</taxon>
    </lineage>
</organism>
<dbReference type="GO" id="GO:0055085">
    <property type="term" value="P:transmembrane transport"/>
    <property type="evidence" value="ECO:0007669"/>
    <property type="project" value="TreeGrafter"/>
</dbReference>
<keyword evidence="2" id="KW-0732">Signal</keyword>
<dbReference type="InterPro" id="IPR018247">
    <property type="entry name" value="EF_Hand_1_Ca_BS"/>
</dbReference>
<dbReference type="EMBL" id="VLLK01000001">
    <property type="protein sequence ID" value="TWJ10030.1"/>
    <property type="molecule type" value="Genomic_DNA"/>
</dbReference>
<evidence type="ECO:0000313" key="3">
    <source>
        <dbReference type="EMBL" id="TWJ10030.1"/>
    </source>
</evidence>
<dbReference type="InterPro" id="IPR005618">
    <property type="entry name" value="OMPW"/>
</dbReference>
<comment type="caution">
    <text evidence="3">The sequence shown here is derived from an EMBL/GenBank/DDBJ whole genome shotgun (WGS) entry which is preliminary data.</text>
</comment>
<dbReference type="InterPro" id="IPR011250">
    <property type="entry name" value="OMP/PagP_B-barrel"/>
</dbReference>
<evidence type="ECO:0000256" key="1">
    <source>
        <dbReference type="ARBA" id="ARBA00009330"/>
    </source>
</evidence>
<dbReference type="Gene3D" id="2.40.160.20">
    <property type="match status" value="1"/>
</dbReference>
<dbReference type="RefSeq" id="WP_067599736.1">
    <property type="nucleotide sequence ID" value="NZ_CP015963.1"/>
</dbReference>
<evidence type="ECO:0000313" key="4">
    <source>
        <dbReference type="Proteomes" id="UP000320547"/>
    </source>
</evidence>
<protein>
    <submittedName>
        <fullName evidence="3">Outer membrane protein</fullName>
    </submittedName>
</protein>
<dbReference type="SUPFAM" id="SSF56925">
    <property type="entry name" value="OMPA-like"/>
    <property type="match status" value="1"/>
</dbReference>
<dbReference type="OrthoDB" id="9807574at2"/>
<dbReference type="PANTHER" id="PTHR36920:SF1">
    <property type="entry name" value="OUTER MEMBRANE PROTEIN W"/>
    <property type="match status" value="1"/>
</dbReference>
<feature type="chain" id="PRO_5021813209" evidence="2">
    <location>
        <begin position="23"/>
        <end position="222"/>
    </location>
</feature>
<dbReference type="Proteomes" id="UP000320547">
    <property type="component" value="Unassembled WGS sequence"/>
</dbReference>
<accession>A0A562UWK9</accession>
<dbReference type="Pfam" id="PF03922">
    <property type="entry name" value="OmpW"/>
    <property type="match status" value="1"/>
</dbReference>
<dbReference type="GO" id="GO:0019867">
    <property type="term" value="C:outer membrane"/>
    <property type="evidence" value="ECO:0007669"/>
    <property type="project" value="InterPro"/>
</dbReference>
<keyword evidence="4" id="KW-1185">Reference proteome</keyword>
<name>A0A562UWK9_9SPHN</name>
<sequence>MKKVSLTFLAALAASVSAPAMAQDAGDIQIKVLGTAVLPDGEIDEVELDDFGLPAGANTRATDEFIPTFAIEYFVADNFSIETIAGMARHDVDGTGALDGVELVDDLRLIPGTVTAKAHFDLGGVKPYVGAGVAYFMFFGEDEGSDLVGLGVTDADLSNEFGFALQAGFDIPIEEAGFGVSVDVKRYFIGTDATFRVGDDEIIRTKHNLDPWTISAGLTFIL</sequence>
<reference evidence="3 4" key="1">
    <citation type="submission" date="2019-07" db="EMBL/GenBank/DDBJ databases">
        <title>Genomic Encyclopedia of Archaeal and Bacterial Type Strains, Phase II (KMG-II): from individual species to whole genera.</title>
        <authorList>
            <person name="Goeker M."/>
        </authorList>
    </citation>
    <scope>NUCLEOTIDE SEQUENCE [LARGE SCALE GENOMIC DNA]</scope>
    <source>
        <strain evidence="3 4">ATCC BAA-2084</strain>
    </source>
</reference>